<gene>
    <name evidence="12" type="ORF">PPACK8108_LOCUS14024</name>
</gene>
<protein>
    <submittedName>
        <fullName evidence="12">Expressed protein</fullName>
    </submittedName>
</protein>
<dbReference type="Pfam" id="PF00096">
    <property type="entry name" value="zf-C2H2"/>
    <property type="match status" value="1"/>
</dbReference>
<dbReference type="InterPro" id="IPR013087">
    <property type="entry name" value="Znf_C2H2_type"/>
</dbReference>
<dbReference type="SUPFAM" id="SSF57667">
    <property type="entry name" value="beta-beta-alpha zinc fingers"/>
    <property type="match status" value="1"/>
</dbReference>
<dbReference type="SMART" id="SM00355">
    <property type="entry name" value="ZnF_C2H2"/>
    <property type="match status" value="2"/>
</dbReference>
<keyword evidence="7" id="KW-0539">Nucleus</keyword>
<dbReference type="GO" id="GO:0005634">
    <property type="term" value="C:nucleus"/>
    <property type="evidence" value="ECO:0007669"/>
    <property type="project" value="UniProtKB-SubCell"/>
</dbReference>
<comment type="similarity">
    <text evidence="8">Belongs to the pacC/RIM101 family.</text>
</comment>
<keyword evidence="3" id="KW-0479">Metal-binding</keyword>
<evidence type="ECO:0000313" key="12">
    <source>
        <dbReference type="EMBL" id="CAH7681435.1"/>
    </source>
</evidence>
<evidence type="ECO:0000256" key="8">
    <source>
        <dbReference type="ARBA" id="ARBA00038089"/>
    </source>
</evidence>
<evidence type="ECO:0000256" key="3">
    <source>
        <dbReference type="ARBA" id="ARBA00022723"/>
    </source>
</evidence>
<feature type="domain" description="C2H2-type" evidence="11">
    <location>
        <begin position="41"/>
        <end position="70"/>
    </location>
</feature>
<feature type="domain" description="C2H2-type" evidence="11">
    <location>
        <begin position="3"/>
        <end position="35"/>
    </location>
</feature>
<dbReference type="EMBL" id="CALTRL010003563">
    <property type="protein sequence ID" value="CAH7681435.1"/>
    <property type="molecule type" value="Genomic_DNA"/>
</dbReference>
<dbReference type="GO" id="GO:0008270">
    <property type="term" value="F:zinc ion binding"/>
    <property type="evidence" value="ECO:0007669"/>
    <property type="project" value="UniProtKB-KW"/>
</dbReference>
<sequence length="436" mass="49191">MNLVCKWSNPQCQKAFHTAEDLFSHLCDVHVGRKRHGNLTLTCGWEICEKTFKRSYDLRKHEVTHTAEHHQAHARSRAVIYKDLLLPFTSEYKNPASVNPSRVYKLPRGQSTEALGVPQQAPSSYGFRRVNSMTNTRVTPYDRPRREKTLSLSYHAEPTLHHSSLLQPQTLPEHANQPGRSISMDSLGSQFQFFDEYPNSLESPASDFPTSNLTPFSSGQSPQSIQALEYSTPNINYFGEYSCGSVDQNLNQQGLLVSTSASEFSESYNNQFIEALRLGSHQENFLDAKFSNAKNAIPDGQVFELDNSFPKQHPYGSFNSLESQPASNFFLPESLSYQQNNFGSSNIWDGSQNYSENMVLNQEMSFNNNPDFSNSEIGGPFEFGQMLNGVDQLVNENNLGFSNYFSNSGYAGFEMANNTTSTISTQEGKFFPRYIY</sequence>
<evidence type="ECO:0000259" key="11">
    <source>
        <dbReference type="PROSITE" id="PS50157"/>
    </source>
</evidence>
<proteinExistence type="inferred from homology"/>
<comment type="subcellular location">
    <subcellularLocation>
        <location evidence="1">Nucleus</location>
    </subcellularLocation>
</comment>
<dbReference type="Gene3D" id="3.30.160.60">
    <property type="entry name" value="Classic Zinc Finger"/>
    <property type="match status" value="1"/>
</dbReference>
<evidence type="ECO:0000256" key="5">
    <source>
        <dbReference type="ARBA" id="ARBA00022771"/>
    </source>
</evidence>
<dbReference type="Proteomes" id="UP001153365">
    <property type="component" value="Unassembled WGS sequence"/>
</dbReference>
<dbReference type="InterPro" id="IPR050806">
    <property type="entry name" value="pacC/RIM101"/>
</dbReference>
<feature type="compositionally biased region" description="Polar residues" evidence="10">
    <location>
        <begin position="161"/>
        <end position="170"/>
    </location>
</feature>
<organism evidence="12 13">
    <name type="scientific">Phakopsora pachyrhizi</name>
    <name type="common">Asian soybean rust disease fungus</name>
    <dbReference type="NCBI Taxonomy" id="170000"/>
    <lineage>
        <taxon>Eukaryota</taxon>
        <taxon>Fungi</taxon>
        <taxon>Dikarya</taxon>
        <taxon>Basidiomycota</taxon>
        <taxon>Pucciniomycotina</taxon>
        <taxon>Pucciniomycetes</taxon>
        <taxon>Pucciniales</taxon>
        <taxon>Phakopsoraceae</taxon>
        <taxon>Phakopsora</taxon>
    </lineage>
</organism>
<keyword evidence="5 9" id="KW-0863">Zinc-finger</keyword>
<evidence type="ECO:0000256" key="9">
    <source>
        <dbReference type="PROSITE-ProRule" id="PRU00042"/>
    </source>
</evidence>
<dbReference type="PROSITE" id="PS00028">
    <property type="entry name" value="ZINC_FINGER_C2H2_1"/>
    <property type="match status" value="1"/>
</dbReference>
<evidence type="ECO:0000256" key="1">
    <source>
        <dbReference type="ARBA" id="ARBA00004123"/>
    </source>
</evidence>
<reference evidence="12" key="1">
    <citation type="submission" date="2022-06" db="EMBL/GenBank/DDBJ databases">
        <authorList>
            <consortium name="SYNGENTA / RWTH Aachen University"/>
        </authorList>
    </citation>
    <scope>NUCLEOTIDE SEQUENCE</scope>
</reference>
<evidence type="ECO:0000256" key="4">
    <source>
        <dbReference type="ARBA" id="ARBA00022737"/>
    </source>
</evidence>
<evidence type="ECO:0000256" key="6">
    <source>
        <dbReference type="ARBA" id="ARBA00022833"/>
    </source>
</evidence>
<evidence type="ECO:0000256" key="7">
    <source>
        <dbReference type="ARBA" id="ARBA00023242"/>
    </source>
</evidence>
<keyword evidence="2" id="KW-0678">Repressor</keyword>
<name>A0AAV0B5M7_PHAPC</name>
<evidence type="ECO:0000256" key="2">
    <source>
        <dbReference type="ARBA" id="ARBA00022491"/>
    </source>
</evidence>
<keyword evidence="13" id="KW-1185">Reference proteome</keyword>
<evidence type="ECO:0000313" key="13">
    <source>
        <dbReference type="Proteomes" id="UP001153365"/>
    </source>
</evidence>
<dbReference type="InterPro" id="IPR036236">
    <property type="entry name" value="Znf_C2H2_sf"/>
</dbReference>
<feature type="region of interest" description="Disordered" evidence="10">
    <location>
        <begin position="161"/>
        <end position="182"/>
    </location>
</feature>
<dbReference type="GO" id="GO:0045944">
    <property type="term" value="P:positive regulation of transcription by RNA polymerase II"/>
    <property type="evidence" value="ECO:0007669"/>
    <property type="project" value="TreeGrafter"/>
</dbReference>
<keyword evidence="4" id="KW-0677">Repeat</keyword>
<dbReference type="PANTHER" id="PTHR47257:SF1">
    <property type="entry name" value="PH-RESPONSE TRANSCRIPTION FACTOR PACC_RIM101"/>
    <property type="match status" value="1"/>
</dbReference>
<keyword evidence="6" id="KW-0862">Zinc</keyword>
<dbReference type="AlphaFoldDB" id="A0AAV0B5M7"/>
<comment type="caution">
    <text evidence="12">The sequence shown here is derived from an EMBL/GenBank/DDBJ whole genome shotgun (WGS) entry which is preliminary data.</text>
</comment>
<dbReference type="PROSITE" id="PS50157">
    <property type="entry name" value="ZINC_FINGER_C2H2_2"/>
    <property type="match status" value="2"/>
</dbReference>
<evidence type="ECO:0000256" key="10">
    <source>
        <dbReference type="SAM" id="MobiDB-lite"/>
    </source>
</evidence>
<accession>A0AAV0B5M7</accession>
<dbReference type="PANTHER" id="PTHR47257">
    <property type="entry name" value="PH-RESPONSE TRANSCRIPTION FACTOR PACC/RIM101"/>
    <property type="match status" value="1"/>
</dbReference>